<evidence type="ECO:0000256" key="1">
    <source>
        <dbReference type="SAM" id="MobiDB-lite"/>
    </source>
</evidence>
<protein>
    <submittedName>
        <fullName evidence="2">Uncharacterized protein</fullName>
    </submittedName>
</protein>
<reference evidence="2" key="1">
    <citation type="submission" date="2020-05" db="EMBL/GenBank/DDBJ databases">
        <title>Mycena genomes resolve the evolution of fungal bioluminescence.</title>
        <authorList>
            <person name="Tsai I.J."/>
        </authorList>
    </citation>
    <scope>NUCLEOTIDE SEQUENCE</scope>
    <source>
        <strain evidence="2">160909Yilan</strain>
    </source>
</reference>
<accession>A0A8H6Y3I5</accession>
<dbReference type="EMBL" id="JACAZH010000013">
    <property type="protein sequence ID" value="KAF7351749.1"/>
    <property type="molecule type" value="Genomic_DNA"/>
</dbReference>
<proteinExistence type="predicted"/>
<organism evidence="2 3">
    <name type="scientific">Mycena sanguinolenta</name>
    <dbReference type="NCBI Taxonomy" id="230812"/>
    <lineage>
        <taxon>Eukaryota</taxon>
        <taxon>Fungi</taxon>
        <taxon>Dikarya</taxon>
        <taxon>Basidiomycota</taxon>
        <taxon>Agaricomycotina</taxon>
        <taxon>Agaricomycetes</taxon>
        <taxon>Agaricomycetidae</taxon>
        <taxon>Agaricales</taxon>
        <taxon>Marasmiineae</taxon>
        <taxon>Mycenaceae</taxon>
        <taxon>Mycena</taxon>
    </lineage>
</organism>
<evidence type="ECO:0000313" key="3">
    <source>
        <dbReference type="Proteomes" id="UP000623467"/>
    </source>
</evidence>
<keyword evidence="3" id="KW-1185">Reference proteome</keyword>
<gene>
    <name evidence="2" type="ORF">MSAN_01608200</name>
</gene>
<sequence length="199" mass="22130">MAKRIHRLSEDGTVSDSDRHAFDRIAHSFPSSGAYNQTEFPAWLQYSGSDSVSSDIFPPPLSRQALSGKRRRQSPDLDDYSTSATHSHSRIDSATAGTSSMPLWSLNGTRPLSAAFDDPLARVSQNESRFAAIDLVPPRDDVFPGSPGVYNPRSVKQYTDNALTKPSTYLLRGHLYRNTKWIQGKEKLLVLETGSYLLR</sequence>
<dbReference type="Proteomes" id="UP000623467">
    <property type="component" value="Unassembled WGS sequence"/>
</dbReference>
<comment type="caution">
    <text evidence="2">The sequence shown here is derived from an EMBL/GenBank/DDBJ whole genome shotgun (WGS) entry which is preliminary data.</text>
</comment>
<name>A0A8H6Y3I5_9AGAR</name>
<feature type="region of interest" description="Disordered" evidence="1">
    <location>
        <begin position="55"/>
        <end position="94"/>
    </location>
</feature>
<evidence type="ECO:0000313" key="2">
    <source>
        <dbReference type="EMBL" id="KAF7351749.1"/>
    </source>
</evidence>
<dbReference type="AlphaFoldDB" id="A0A8H6Y3I5"/>
<feature type="region of interest" description="Disordered" evidence="1">
    <location>
        <begin position="1"/>
        <end position="20"/>
    </location>
</feature>